<evidence type="ECO:0000259" key="3">
    <source>
        <dbReference type="PROSITE" id="PS50011"/>
    </source>
</evidence>
<dbReference type="PANTHER" id="PTHR44329">
    <property type="entry name" value="SERINE/THREONINE-PROTEIN KINASE TNNI3K-RELATED"/>
    <property type="match status" value="1"/>
</dbReference>
<feature type="compositionally biased region" description="Acidic residues" evidence="1">
    <location>
        <begin position="527"/>
        <end position="559"/>
    </location>
</feature>
<evidence type="ECO:0000313" key="5">
    <source>
        <dbReference type="Proteomes" id="UP000000759"/>
    </source>
</evidence>
<dbReference type="SUPFAM" id="SSF56112">
    <property type="entry name" value="Protein kinase-like (PK-like)"/>
    <property type="match status" value="1"/>
</dbReference>
<keyword evidence="2" id="KW-0812">Transmembrane</keyword>
<dbReference type="KEGG" id="pti:PHATR_44051"/>
<evidence type="ECO:0000256" key="2">
    <source>
        <dbReference type="SAM" id="Phobius"/>
    </source>
</evidence>
<keyword evidence="2" id="KW-0472">Membrane</keyword>
<dbReference type="PaxDb" id="2850-Phatr44051"/>
<organism evidence="4 5">
    <name type="scientific">Phaeodactylum tricornutum (strain CCAP 1055/1)</name>
    <dbReference type="NCBI Taxonomy" id="556484"/>
    <lineage>
        <taxon>Eukaryota</taxon>
        <taxon>Sar</taxon>
        <taxon>Stramenopiles</taxon>
        <taxon>Ochrophyta</taxon>
        <taxon>Bacillariophyta</taxon>
        <taxon>Bacillariophyceae</taxon>
        <taxon>Bacillariophycidae</taxon>
        <taxon>Naviculales</taxon>
        <taxon>Phaeodactylaceae</taxon>
        <taxon>Phaeodactylum</taxon>
    </lineage>
</organism>
<keyword evidence="2" id="KW-1133">Transmembrane helix</keyword>
<feature type="compositionally biased region" description="Pro residues" evidence="1">
    <location>
        <begin position="70"/>
        <end position="87"/>
    </location>
</feature>
<dbReference type="InParanoid" id="B5Y574"/>
<accession>B5Y574</accession>
<feature type="domain" description="Protein kinase" evidence="3">
    <location>
        <begin position="199"/>
        <end position="513"/>
    </location>
</feature>
<dbReference type="RefSeq" id="XP_002186419.1">
    <property type="nucleotide sequence ID" value="XM_002186383.1"/>
</dbReference>
<dbReference type="GO" id="GO:0004674">
    <property type="term" value="F:protein serine/threonine kinase activity"/>
    <property type="evidence" value="ECO:0007669"/>
    <property type="project" value="TreeGrafter"/>
</dbReference>
<dbReference type="HOGENOM" id="CLU_485293_0_0_1"/>
<feature type="region of interest" description="Disordered" evidence="1">
    <location>
        <begin position="518"/>
        <end position="559"/>
    </location>
</feature>
<dbReference type="InterPro" id="IPR011009">
    <property type="entry name" value="Kinase-like_dom_sf"/>
</dbReference>
<feature type="transmembrane region" description="Helical" evidence="2">
    <location>
        <begin position="20"/>
        <end position="44"/>
    </location>
</feature>
<dbReference type="Gene3D" id="1.10.510.10">
    <property type="entry name" value="Transferase(Phosphotransferase) domain 1"/>
    <property type="match status" value="1"/>
</dbReference>
<feature type="region of interest" description="Disordered" evidence="1">
    <location>
        <begin position="69"/>
        <end position="97"/>
    </location>
</feature>
<reference evidence="4 5" key="1">
    <citation type="journal article" date="2008" name="Nature">
        <title>The Phaeodactylum genome reveals the evolutionary history of diatom genomes.</title>
        <authorList>
            <person name="Bowler C."/>
            <person name="Allen A.E."/>
            <person name="Badger J.H."/>
            <person name="Grimwood J."/>
            <person name="Jabbari K."/>
            <person name="Kuo A."/>
            <person name="Maheswari U."/>
            <person name="Martens C."/>
            <person name="Maumus F."/>
            <person name="Otillar R.P."/>
            <person name="Rayko E."/>
            <person name="Salamov A."/>
            <person name="Vandepoele K."/>
            <person name="Beszteri B."/>
            <person name="Gruber A."/>
            <person name="Heijde M."/>
            <person name="Katinka M."/>
            <person name="Mock T."/>
            <person name="Valentin K."/>
            <person name="Verret F."/>
            <person name="Berges J.A."/>
            <person name="Brownlee C."/>
            <person name="Cadoret J.P."/>
            <person name="Chiovitti A."/>
            <person name="Choi C.J."/>
            <person name="Coesel S."/>
            <person name="De Martino A."/>
            <person name="Detter J.C."/>
            <person name="Durkin C."/>
            <person name="Falciatore A."/>
            <person name="Fournet J."/>
            <person name="Haruta M."/>
            <person name="Huysman M.J."/>
            <person name="Jenkins B.D."/>
            <person name="Jiroutova K."/>
            <person name="Jorgensen R.E."/>
            <person name="Joubert Y."/>
            <person name="Kaplan A."/>
            <person name="Kroger N."/>
            <person name="Kroth P.G."/>
            <person name="La Roche J."/>
            <person name="Lindquist E."/>
            <person name="Lommer M."/>
            <person name="Martin-Jezequel V."/>
            <person name="Lopez P.J."/>
            <person name="Lucas S."/>
            <person name="Mangogna M."/>
            <person name="McGinnis K."/>
            <person name="Medlin L.K."/>
            <person name="Montsant A."/>
            <person name="Oudot-Le Secq M.P."/>
            <person name="Napoli C."/>
            <person name="Obornik M."/>
            <person name="Parker M.S."/>
            <person name="Petit J.L."/>
            <person name="Porcel B.M."/>
            <person name="Poulsen N."/>
            <person name="Robison M."/>
            <person name="Rychlewski L."/>
            <person name="Rynearson T.A."/>
            <person name="Schmutz J."/>
            <person name="Shapiro H."/>
            <person name="Siaut M."/>
            <person name="Stanley M."/>
            <person name="Sussman M.R."/>
            <person name="Taylor A.R."/>
            <person name="Vardi A."/>
            <person name="von Dassow P."/>
            <person name="Vyverman W."/>
            <person name="Willis A."/>
            <person name="Wyrwicz L.S."/>
            <person name="Rokhsar D.S."/>
            <person name="Weissenbach J."/>
            <person name="Armbrust E.V."/>
            <person name="Green B.R."/>
            <person name="Van de Peer Y."/>
            <person name="Grigoriev I.V."/>
        </authorList>
    </citation>
    <scope>NUCLEOTIDE SEQUENCE [LARGE SCALE GENOMIC DNA]</scope>
    <source>
        <strain evidence="4 5">CCAP 1055/1</strain>
    </source>
</reference>
<dbReference type="GO" id="GO:0005524">
    <property type="term" value="F:ATP binding"/>
    <property type="evidence" value="ECO:0007669"/>
    <property type="project" value="InterPro"/>
</dbReference>
<dbReference type="InterPro" id="IPR000719">
    <property type="entry name" value="Prot_kinase_dom"/>
</dbReference>
<sequence>MAPPKTKTRTRRWRFTHRPFGSRTALGVGGLVVVVIWIVVALWWGNVLYCADETVGICAWTVWSVRTPQSPTPSLPPSLPRGPPARPSPRRTDAPPRVVYWDDDNTKGHHHVRIRSPQSPPSLLFTTPIRYPSIAYENRVLLPRDDFIRETDKVPLSEDGNTTCLPLAEWQTQSFPNCNLVHEISLLQTREGASLRTDEGRLSKLGEGWFRTTWKYEHTGHHDTTAVPATDKHNRHHHKTPFQPETVVLKTLRIVREFEPEYYELHRRDAVAMERLTHSDYVVNVYGYCGQSAVNEYANFPFGGVANLEDFDRRVRGKHDARAMAIKLRLGASVALGVAHIHQAGTHDPYAPAGMVHYDLNPRNVALFAGGIPKINDFNIAEFLTYNPATNRTCGFPGRMHQPWWRAPEEVGFGNASGTAPLLDEMVDVYALGNLLFHVLTTHAPRGKMKAYRMDEVREVVARGDPPVLMGHFATSKDPVVRAFRKAMDLCFAKRSEDRGTAYEVAIVLLDALKNTKTKHRLPHEQPEEEEQEPDPVVENEEPDDESDDESEDVIEPKG</sequence>
<dbReference type="OrthoDB" id="41771at2759"/>
<evidence type="ECO:0000313" key="4">
    <source>
        <dbReference type="EMBL" id="ACI65889.1"/>
    </source>
</evidence>
<evidence type="ECO:0000256" key="1">
    <source>
        <dbReference type="SAM" id="MobiDB-lite"/>
    </source>
</evidence>
<dbReference type="InterPro" id="IPR051681">
    <property type="entry name" value="Ser/Thr_Kinases-Pseudokinases"/>
</dbReference>
<dbReference type="AlphaFoldDB" id="B5Y574"/>
<name>B5Y574_PHATC</name>
<dbReference type="eggNOG" id="KOG0595">
    <property type="taxonomic scope" value="Eukaryota"/>
</dbReference>
<dbReference type="PROSITE" id="PS50011">
    <property type="entry name" value="PROTEIN_KINASE_DOM"/>
    <property type="match status" value="1"/>
</dbReference>
<dbReference type="EMBL" id="CP001142">
    <property type="protein sequence ID" value="ACI65889.1"/>
    <property type="molecule type" value="Genomic_DNA"/>
</dbReference>
<dbReference type="Pfam" id="PF00069">
    <property type="entry name" value="Pkinase"/>
    <property type="match status" value="1"/>
</dbReference>
<keyword evidence="5" id="KW-1185">Reference proteome</keyword>
<dbReference type="Proteomes" id="UP000000759">
    <property type="component" value="Chromosome 3"/>
</dbReference>
<gene>
    <name evidence="4" type="ORF">PHATR_44051</name>
</gene>
<reference evidence="5" key="2">
    <citation type="submission" date="2008-08" db="EMBL/GenBank/DDBJ databases">
        <authorList>
            <consortium name="Diatom Consortium"/>
            <person name="Grigoriev I."/>
            <person name="Grimwood J."/>
            <person name="Kuo A."/>
            <person name="Otillar R.P."/>
            <person name="Salamov A."/>
            <person name="Detter J.C."/>
            <person name="Lindquist E."/>
            <person name="Shapiro H."/>
            <person name="Lucas S."/>
            <person name="Glavina del Rio T."/>
            <person name="Pitluck S."/>
            <person name="Rokhsar D."/>
            <person name="Bowler C."/>
        </authorList>
    </citation>
    <scope>GENOME REANNOTATION</scope>
    <source>
        <strain evidence="5">CCAP 1055/1</strain>
    </source>
</reference>
<dbReference type="STRING" id="556484.B5Y574"/>
<proteinExistence type="predicted"/>
<dbReference type="GeneID" id="7204232"/>
<protein>
    <recommendedName>
        <fullName evidence="3">Protein kinase domain-containing protein</fullName>
    </recommendedName>
</protein>